<name>A0A7S3EQZ1_9EUKA</name>
<reference evidence="7" key="1">
    <citation type="submission" date="2021-01" db="EMBL/GenBank/DDBJ databases">
        <authorList>
            <person name="Corre E."/>
            <person name="Pelletier E."/>
            <person name="Niang G."/>
            <person name="Scheremetjew M."/>
            <person name="Finn R."/>
            <person name="Kale V."/>
            <person name="Holt S."/>
            <person name="Cochrane G."/>
            <person name="Meng A."/>
            <person name="Brown T."/>
            <person name="Cohen L."/>
        </authorList>
    </citation>
    <scope>NUCLEOTIDE SEQUENCE</scope>
    <source>
        <strain evidence="7">CCMP281</strain>
    </source>
</reference>
<feature type="transmembrane region" description="Helical" evidence="6">
    <location>
        <begin position="21"/>
        <end position="38"/>
    </location>
</feature>
<comment type="similarity">
    <text evidence="2 6">Belongs to the peroxisomal membrane protein PXMP2/4 family.</text>
</comment>
<keyword evidence="4 6" id="KW-1133">Transmembrane helix</keyword>
<gene>
    <name evidence="7" type="ORF">HERI1096_LOCUS3066</name>
</gene>
<dbReference type="PANTHER" id="PTHR11266">
    <property type="entry name" value="PEROXISOMAL MEMBRANE PROTEIN 2, PXMP2 MPV17"/>
    <property type="match status" value="1"/>
</dbReference>
<proteinExistence type="inferred from homology"/>
<dbReference type="InterPro" id="IPR007248">
    <property type="entry name" value="Mpv17_PMP22"/>
</dbReference>
<sequence length="167" mass="19436">MMAQCVIEKKPLSQVDWQRNFVFCLFGCAYLGAFQYWYQVNVFKRLFPSVDRFTSQSVMKKLRDVPGLLALAGQTVLDVGMLTFVYLPTFYVFKASVFCTSWDPREWIQSGVGSYRMNFSKDAYDVVRVWAPADIVCFSVPLYLRLPVRHIVSFVWTVYLSFVRGKK</sequence>
<comment type="subcellular location">
    <subcellularLocation>
        <location evidence="1">Membrane</location>
        <topology evidence="1">Multi-pass membrane protein</topology>
    </subcellularLocation>
</comment>
<evidence type="ECO:0000313" key="7">
    <source>
        <dbReference type="EMBL" id="CAE0102409.1"/>
    </source>
</evidence>
<keyword evidence="3 6" id="KW-0812">Transmembrane</keyword>
<dbReference type="EMBL" id="HBHX01005670">
    <property type="protein sequence ID" value="CAE0102409.1"/>
    <property type="molecule type" value="Transcribed_RNA"/>
</dbReference>
<protein>
    <submittedName>
        <fullName evidence="7">Uncharacterized protein</fullName>
    </submittedName>
</protein>
<dbReference type="GO" id="GO:0005737">
    <property type="term" value="C:cytoplasm"/>
    <property type="evidence" value="ECO:0007669"/>
    <property type="project" value="TreeGrafter"/>
</dbReference>
<evidence type="ECO:0000256" key="1">
    <source>
        <dbReference type="ARBA" id="ARBA00004141"/>
    </source>
</evidence>
<dbReference type="GO" id="GO:0016020">
    <property type="term" value="C:membrane"/>
    <property type="evidence" value="ECO:0007669"/>
    <property type="project" value="UniProtKB-SubCell"/>
</dbReference>
<keyword evidence="5 6" id="KW-0472">Membrane</keyword>
<evidence type="ECO:0000256" key="6">
    <source>
        <dbReference type="RuleBase" id="RU363053"/>
    </source>
</evidence>
<dbReference type="AlphaFoldDB" id="A0A7S3EQZ1"/>
<evidence type="ECO:0000256" key="5">
    <source>
        <dbReference type="ARBA" id="ARBA00023136"/>
    </source>
</evidence>
<dbReference type="PANTHER" id="PTHR11266:SF21">
    <property type="entry name" value="ACT DOMAIN-CONTAINING PROTEIN"/>
    <property type="match status" value="1"/>
</dbReference>
<evidence type="ECO:0000256" key="2">
    <source>
        <dbReference type="ARBA" id="ARBA00006824"/>
    </source>
</evidence>
<evidence type="ECO:0000256" key="3">
    <source>
        <dbReference type="ARBA" id="ARBA00022692"/>
    </source>
</evidence>
<feature type="transmembrane region" description="Helical" evidence="6">
    <location>
        <begin position="67"/>
        <end position="87"/>
    </location>
</feature>
<evidence type="ECO:0000256" key="4">
    <source>
        <dbReference type="ARBA" id="ARBA00022989"/>
    </source>
</evidence>
<organism evidence="7">
    <name type="scientific">Haptolina ericina</name>
    <dbReference type="NCBI Taxonomy" id="156174"/>
    <lineage>
        <taxon>Eukaryota</taxon>
        <taxon>Haptista</taxon>
        <taxon>Haptophyta</taxon>
        <taxon>Prymnesiophyceae</taxon>
        <taxon>Prymnesiales</taxon>
        <taxon>Prymnesiaceae</taxon>
        <taxon>Haptolina</taxon>
    </lineage>
</organism>
<accession>A0A7S3EQZ1</accession>